<feature type="region of interest" description="Disordered" evidence="4">
    <location>
        <begin position="1001"/>
        <end position="1034"/>
    </location>
</feature>
<feature type="domain" description="BAH" evidence="5">
    <location>
        <begin position="50"/>
        <end position="165"/>
    </location>
</feature>
<feature type="compositionally biased region" description="Polar residues" evidence="4">
    <location>
        <begin position="1140"/>
        <end position="1157"/>
    </location>
</feature>
<organism evidence="7 8">
    <name type="scientific">Cuscuta australis</name>
    <dbReference type="NCBI Taxonomy" id="267555"/>
    <lineage>
        <taxon>Eukaryota</taxon>
        <taxon>Viridiplantae</taxon>
        <taxon>Streptophyta</taxon>
        <taxon>Embryophyta</taxon>
        <taxon>Tracheophyta</taxon>
        <taxon>Spermatophyta</taxon>
        <taxon>Magnoliopsida</taxon>
        <taxon>eudicotyledons</taxon>
        <taxon>Gunneridae</taxon>
        <taxon>Pentapetalae</taxon>
        <taxon>asterids</taxon>
        <taxon>lamiids</taxon>
        <taxon>Solanales</taxon>
        <taxon>Convolvulaceae</taxon>
        <taxon>Cuscuteae</taxon>
        <taxon>Cuscuta</taxon>
        <taxon>Cuscuta subgen. Grammica</taxon>
        <taxon>Cuscuta sect. Cleistogrammica</taxon>
    </lineage>
</organism>
<dbReference type="SMART" id="SM00509">
    <property type="entry name" value="TFS2N"/>
    <property type="match status" value="1"/>
</dbReference>
<evidence type="ECO:0000256" key="1">
    <source>
        <dbReference type="ARBA" id="ARBA00004123"/>
    </source>
</evidence>
<feature type="compositionally biased region" description="Low complexity" evidence="4">
    <location>
        <begin position="521"/>
        <end position="534"/>
    </location>
</feature>
<feature type="region of interest" description="Disordered" evidence="4">
    <location>
        <begin position="517"/>
        <end position="659"/>
    </location>
</feature>
<feature type="compositionally biased region" description="Polar residues" evidence="4">
    <location>
        <begin position="541"/>
        <end position="556"/>
    </location>
</feature>
<evidence type="ECO:0008006" key="9">
    <source>
        <dbReference type="Google" id="ProtNLM"/>
    </source>
</evidence>
<evidence type="ECO:0000256" key="3">
    <source>
        <dbReference type="PROSITE-ProRule" id="PRU00649"/>
    </source>
</evidence>
<reference evidence="7 8" key="1">
    <citation type="submission" date="2018-06" db="EMBL/GenBank/DDBJ databases">
        <title>The Genome of Cuscuta australis (Dodder) Provides Insight into the Evolution of Plant Parasitism.</title>
        <authorList>
            <person name="Liu H."/>
        </authorList>
    </citation>
    <scope>NUCLEOTIDE SEQUENCE [LARGE SCALE GENOMIC DNA]</scope>
    <source>
        <strain evidence="8">cv. Yunnan</strain>
        <tissue evidence="7">Vines</tissue>
    </source>
</reference>
<feature type="compositionally biased region" description="Polar residues" evidence="4">
    <location>
        <begin position="641"/>
        <end position="650"/>
    </location>
</feature>
<dbReference type="InterPro" id="IPR035441">
    <property type="entry name" value="TFIIS/LEDGF_dom_sf"/>
</dbReference>
<feature type="compositionally biased region" description="Polar residues" evidence="4">
    <location>
        <begin position="580"/>
        <end position="597"/>
    </location>
</feature>
<evidence type="ECO:0000313" key="7">
    <source>
        <dbReference type="EMBL" id="RAL47612.1"/>
    </source>
</evidence>
<feature type="domain" description="TFIIS N-terminal" evidence="6">
    <location>
        <begin position="333"/>
        <end position="420"/>
    </location>
</feature>
<comment type="caution">
    <text evidence="7">The sequence shown here is derived from an EMBL/GenBank/DDBJ whole genome shotgun (WGS) entry which is preliminary data.</text>
</comment>
<dbReference type="Pfam" id="PF08711">
    <property type="entry name" value="Med26"/>
    <property type="match status" value="1"/>
</dbReference>
<keyword evidence="8" id="KW-1185">Reference proteome</keyword>
<dbReference type="Pfam" id="PF01426">
    <property type="entry name" value="BAH"/>
    <property type="match status" value="1"/>
</dbReference>
<dbReference type="GO" id="GO:0005634">
    <property type="term" value="C:nucleus"/>
    <property type="evidence" value="ECO:0007669"/>
    <property type="project" value="UniProtKB-SubCell"/>
</dbReference>
<feature type="compositionally biased region" description="Basic and acidic residues" evidence="4">
    <location>
        <begin position="869"/>
        <end position="885"/>
    </location>
</feature>
<keyword evidence="2 3" id="KW-0539">Nucleus</keyword>
<dbReference type="PROSITE" id="PS51038">
    <property type="entry name" value="BAH"/>
    <property type="match status" value="1"/>
</dbReference>
<accession>A0A328DPM8</accession>
<feature type="region of interest" description="Disordered" evidence="4">
    <location>
        <begin position="846"/>
        <end position="898"/>
    </location>
</feature>
<comment type="subcellular location">
    <subcellularLocation>
        <location evidence="1 3">Nucleus</location>
    </subcellularLocation>
</comment>
<dbReference type="Gene3D" id="1.20.930.10">
    <property type="entry name" value="Conserved domain common to transcription factors TFIIS, elongin A, CRSP70"/>
    <property type="match status" value="1"/>
</dbReference>
<dbReference type="Gene3D" id="2.30.30.490">
    <property type="match status" value="1"/>
</dbReference>
<evidence type="ECO:0000259" key="6">
    <source>
        <dbReference type="PROSITE" id="PS51319"/>
    </source>
</evidence>
<feature type="compositionally biased region" description="Polar residues" evidence="4">
    <location>
        <begin position="205"/>
        <end position="227"/>
    </location>
</feature>
<dbReference type="InterPro" id="IPR043151">
    <property type="entry name" value="BAH_sf"/>
</dbReference>
<dbReference type="GO" id="GO:0003682">
    <property type="term" value="F:chromatin binding"/>
    <property type="evidence" value="ECO:0007669"/>
    <property type="project" value="InterPro"/>
</dbReference>
<feature type="region of interest" description="Disordered" evidence="4">
    <location>
        <begin position="190"/>
        <end position="242"/>
    </location>
</feature>
<evidence type="ECO:0000259" key="5">
    <source>
        <dbReference type="PROSITE" id="PS51038"/>
    </source>
</evidence>
<feature type="region of interest" description="Disordered" evidence="4">
    <location>
        <begin position="430"/>
        <end position="470"/>
    </location>
</feature>
<feature type="region of interest" description="Disordered" evidence="4">
    <location>
        <begin position="689"/>
        <end position="732"/>
    </location>
</feature>
<dbReference type="CDD" id="cd00183">
    <property type="entry name" value="TFIIS_I"/>
    <property type="match status" value="1"/>
</dbReference>
<name>A0A328DPM8_9ASTE</name>
<feature type="compositionally biased region" description="Polar residues" evidence="4">
    <location>
        <begin position="623"/>
        <end position="633"/>
    </location>
</feature>
<feature type="compositionally biased region" description="Basic and acidic residues" evidence="4">
    <location>
        <begin position="1001"/>
        <end position="1025"/>
    </location>
</feature>
<feature type="region of interest" description="Disordered" evidence="4">
    <location>
        <begin position="1194"/>
        <end position="1214"/>
    </location>
</feature>
<protein>
    <recommendedName>
        <fullName evidence="9">TFIIS N-terminal domain-containing protein</fullName>
    </recommendedName>
</protein>
<dbReference type="PANTHER" id="PTHR46548:SF1">
    <property type="entry name" value="BAH AND TFIIS DOMAIN-CONTAINING PROTEIN-RELATED"/>
    <property type="match status" value="1"/>
</dbReference>
<dbReference type="InterPro" id="IPR001025">
    <property type="entry name" value="BAH_dom"/>
</dbReference>
<feature type="region of interest" description="Disordered" evidence="4">
    <location>
        <begin position="1123"/>
        <end position="1157"/>
    </location>
</feature>
<evidence type="ECO:0000256" key="4">
    <source>
        <dbReference type="SAM" id="MobiDB-lite"/>
    </source>
</evidence>
<evidence type="ECO:0000313" key="8">
    <source>
        <dbReference type="Proteomes" id="UP000249390"/>
    </source>
</evidence>
<feature type="compositionally biased region" description="Polar residues" evidence="4">
    <location>
        <begin position="442"/>
        <end position="470"/>
    </location>
</feature>
<dbReference type="SMART" id="SM00439">
    <property type="entry name" value="BAH"/>
    <property type="match status" value="1"/>
</dbReference>
<evidence type="ECO:0000256" key="2">
    <source>
        <dbReference type="ARBA" id="ARBA00023242"/>
    </source>
</evidence>
<proteinExistence type="predicted"/>
<dbReference type="InterPro" id="IPR017923">
    <property type="entry name" value="TFIIS_N"/>
</dbReference>
<dbReference type="SUPFAM" id="SSF47676">
    <property type="entry name" value="Conserved domain common to transcription factors TFIIS, elongin A, CRSP70"/>
    <property type="match status" value="1"/>
</dbReference>
<dbReference type="PANTHER" id="PTHR46548">
    <property type="entry name" value="BAH AND TFIIS DOMAIN-CONTAINING PROTEIN-RELATED"/>
    <property type="match status" value="1"/>
</dbReference>
<dbReference type="Proteomes" id="UP000249390">
    <property type="component" value="Unassembled WGS sequence"/>
</dbReference>
<dbReference type="EMBL" id="NQVE01000114">
    <property type="protein sequence ID" value="RAL47612.1"/>
    <property type="molecule type" value="Genomic_DNA"/>
</dbReference>
<feature type="region of interest" description="Disordered" evidence="4">
    <location>
        <begin position="1314"/>
        <end position="1337"/>
    </location>
</feature>
<gene>
    <name evidence="7" type="ORF">DM860_011350</name>
</gene>
<dbReference type="PROSITE" id="PS51319">
    <property type="entry name" value="TFIIS_N"/>
    <property type="match status" value="1"/>
</dbReference>
<dbReference type="InterPro" id="IPR003617">
    <property type="entry name" value="TFIIS/CRSP70_N_sub"/>
</dbReference>
<sequence length="1519" mass="164024">MRGRELRGGETCGRRSFGQHMRATTKRTVAACDSSLTEAITADSFCKEDRKICVGDCALFKPPHDSPPFIGIIRCLIPSEDKNLQLGVNWLYRPAELKLGKGILLEAEPNEIFYSFHWDEISAASLLHPCKVAFLPKGVELPTGVSSFVCRRVYDIANKCLCWLTDQDYIDELQEEVDQLLHKTRVEMHASLQPGGRSPKPINGPMSTSQSKTVSENGQNTVTSFPSQVKGKKRERGDDIISVKRERSFKQDDCNSNSLYRTESAIKSEIAKVTERGGGLVDSEGVDKLVQLMQSDRGERKMDLVCRSLLAGVIASTDKFECLNQFVQLRGLLVLDEWLQDIHKGNRNGDGNPKDCSDKQADELLVVLLRALDKLPVNLEALKMCNIGKSVNHLRSHKNMDIQRKARSLVDTWKKRVEIEMNMIDANKTTQGVAWPSKSRLPETSHSGNKNNPGCSNDVTPKSSVTQLSSRATSLKTLQVETAAKSASSSPVLGKEGQARVSLCGGPADVVPVVVREDKSSSSSQSHNHSPSFSGKEDARSSTAGSMSSNKISNNGSRHRKPINGFPGASISGSHKERSSTSLHNKTSNPEKLSQSAVGDKSNDFSTVEGRDHKLIVKIPNNRGRSPAQSASGGSCEEPNIENSRASSPVVSEKHDHSDQIVKAKSDAYRSNNVMSDVNAESWQSNDFKDILTGSDEGDGSPAALPEDDDRKAGDVPKISSSSGTELKKSGDNHDAFNSMNALIESCIKYSEANASMSVGDAGGMNLLASVATEEMSKSDMYSPSLSSQRNSPAVEETSIAADDLRPKPQPLERIANDCSQKNDNLNFDNKQHGDAKSVGERNLEMNEASGERSNSVLLSPASGAGKAYESESDRRSFEEGKKAFSTDGLSDAKPGTNTLLAGHNASLSDQKGTGEEVKLAAGATVDTEVNERPVMKEQLTTFSKDMNADKCGDEDKIHPYLNRCGKKMHLDIPDPLLEDKNAVAVDSIVNNNPMTERNATHAEAKHDSGHVVEKNHKGSRESDKSSNPVSNGETCYVPESASKMKFDLNEGFASDDGKCSDAISTPVAVGVYPTGVHVINPLSFPVPASITVAAPAKGPFVPPEELLRFKGERGEFGWKGSAATSAFRPAEPRRMHDTPLTSISSSRSTDAPSTCKQSRPFLDIDLNAPGEWCLEDEAGYSAPVEIISCISNQKKEEPSSPSVRSSGGGLDLDLNRVDEPSDVGQCSLRSAGHNILQGPIELPKQLQPPGRLSREVRMDFDLNNGPGVDDVTVEHSLFQPNSRGSIRMNNPEMGNFASWFTPVCSYSAVTVPSAMSDRGGPPPQPSPQQISPFPPDLYRGSVLSSSPAAVPFPSAAAAAYQIPMFPFGTTNFPLPSTSFPVGSTPYINSSSGGRLYAPSVNSQLLGSVGAASSPHQFPRPYMVALPDNGTSNNLKWAKQGLDLNAGPGTIDLINGGRDESILSRQQLSLNDQQVLLAADEQHALYHPAAAGSIMKRKEPDGGWGDNDSFRYSKQSLWQ</sequence>